<dbReference type="RefSeq" id="WP_184856222.1">
    <property type="nucleotide sequence ID" value="NZ_JACHLK010000002.1"/>
</dbReference>
<evidence type="ECO:0000256" key="1">
    <source>
        <dbReference type="SAM" id="SignalP"/>
    </source>
</evidence>
<organism evidence="2 3">
    <name type="scientific">Acidovorax soli</name>
    <dbReference type="NCBI Taxonomy" id="592050"/>
    <lineage>
        <taxon>Bacteria</taxon>
        <taxon>Pseudomonadati</taxon>
        <taxon>Pseudomonadota</taxon>
        <taxon>Betaproteobacteria</taxon>
        <taxon>Burkholderiales</taxon>
        <taxon>Comamonadaceae</taxon>
        <taxon>Acidovorax</taxon>
    </lineage>
</organism>
<evidence type="ECO:0000313" key="2">
    <source>
        <dbReference type="EMBL" id="MBB6558799.1"/>
    </source>
</evidence>
<reference evidence="2 3" key="1">
    <citation type="submission" date="2020-08" db="EMBL/GenBank/DDBJ databases">
        <title>Functional genomics of gut bacteria from endangered species of beetles.</title>
        <authorList>
            <person name="Carlos-Shanley C."/>
        </authorList>
    </citation>
    <scope>NUCLEOTIDE SEQUENCE [LARGE SCALE GENOMIC DNA]</scope>
    <source>
        <strain evidence="2 3">S00198</strain>
    </source>
</reference>
<gene>
    <name evidence="2" type="ORF">HNP48_001463</name>
</gene>
<keyword evidence="3" id="KW-1185">Reference proteome</keyword>
<accession>A0A7X0PBY8</accession>
<name>A0A7X0PBY8_9BURK</name>
<proteinExistence type="predicted"/>
<feature type="chain" id="PRO_5030680806" evidence="1">
    <location>
        <begin position="19"/>
        <end position="383"/>
    </location>
</feature>
<dbReference type="EMBL" id="JACHLK010000002">
    <property type="protein sequence ID" value="MBB6558799.1"/>
    <property type="molecule type" value="Genomic_DNA"/>
</dbReference>
<comment type="caution">
    <text evidence="2">The sequence shown here is derived from an EMBL/GenBank/DDBJ whole genome shotgun (WGS) entry which is preliminary data.</text>
</comment>
<protein>
    <submittedName>
        <fullName evidence="2">Uncharacterized protein</fullName>
    </submittedName>
</protein>
<keyword evidence="1" id="KW-0732">Signal</keyword>
<dbReference type="Proteomes" id="UP000575083">
    <property type="component" value="Unassembled WGS sequence"/>
</dbReference>
<evidence type="ECO:0000313" key="3">
    <source>
        <dbReference type="Proteomes" id="UP000575083"/>
    </source>
</evidence>
<feature type="signal peptide" evidence="1">
    <location>
        <begin position="1"/>
        <end position="18"/>
    </location>
</feature>
<dbReference type="AlphaFoldDB" id="A0A7X0PBY8"/>
<sequence length="383" mass="40406">MRYLAVLLLAAAAPLAQAANFVSLHQSALKIALPPPAGSYSYKFDTRIGFKQQYAPQGVTGCAIGYATGGCAFPGGGSLALPEFTGYQLQYKEFKVFIPAGTRSFMFSGYAPQRTQSAFVLRYGSAPVREAALSGAEYQNAQTGERIDSSFARLVNERAEQFVVHDGGGTVRFVGGQLDANRGSTKEGNWLYVRQLSGSPLYDVQGAIDVDMAQYAAGYAKIVWTTSTYPDPVDAPSTGGGTGTVTPPDSATTLPVPATVSTSVVSAAGQPLRLEISLAQAASDVAANPRISTWVAALIPASGTSFPADTWFFRLANGTWASQVPADLEGIAFASQVANAASLKFTPALDFTEAELRAFNVQVHFGYKTSTGSFVSKGKVWPQ</sequence>